<reference evidence="1" key="1">
    <citation type="submission" date="2022-06" db="EMBL/GenBank/DDBJ databases">
        <title>Complete genome sequence and characterization of Cupriavidus gilardii QJ1 isolated from contaminating cells.</title>
        <authorList>
            <person name="Qi J."/>
        </authorList>
    </citation>
    <scope>NUCLEOTIDE SEQUENCE</scope>
    <source>
        <strain evidence="1">QJ1</strain>
    </source>
</reference>
<sequence>MAQIMARYSVRSAEYPKPADDDVCHEELFGHLAEEQFTAEEAAEYLEVSLVAFQRFVDDGTVIPSSADGRCGWFSAAGLKRFKQQRKAPDAAGVS</sequence>
<name>A0ABY4VW68_9BURK</name>
<organism evidence="1 2">
    <name type="scientific">Cupriavidus gilardii</name>
    <dbReference type="NCBI Taxonomy" id="82541"/>
    <lineage>
        <taxon>Bacteria</taxon>
        <taxon>Pseudomonadati</taxon>
        <taxon>Pseudomonadota</taxon>
        <taxon>Betaproteobacteria</taxon>
        <taxon>Burkholderiales</taxon>
        <taxon>Burkholderiaceae</taxon>
        <taxon>Cupriavidus</taxon>
    </lineage>
</organism>
<proteinExistence type="predicted"/>
<dbReference type="EMBL" id="CP098736">
    <property type="protein sequence ID" value="USE80061.1"/>
    <property type="molecule type" value="Genomic_DNA"/>
</dbReference>
<gene>
    <name evidence="1" type="ORF">NDR89_26280</name>
</gene>
<dbReference type="GO" id="GO:0003677">
    <property type="term" value="F:DNA binding"/>
    <property type="evidence" value="ECO:0007669"/>
    <property type="project" value="UniProtKB-KW"/>
</dbReference>
<keyword evidence="1" id="KW-0238">DNA-binding</keyword>
<evidence type="ECO:0000313" key="1">
    <source>
        <dbReference type="EMBL" id="USE80061.1"/>
    </source>
</evidence>
<keyword evidence="2" id="KW-1185">Reference proteome</keyword>
<dbReference type="RefSeq" id="WP_252253199.1">
    <property type="nucleotide sequence ID" value="NZ_CP098736.1"/>
</dbReference>
<accession>A0ABY4VW68</accession>
<evidence type="ECO:0000313" key="2">
    <source>
        <dbReference type="Proteomes" id="UP001056648"/>
    </source>
</evidence>
<dbReference type="Proteomes" id="UP001056648">
    <property type="component" value="Chromosome 2"/>
</dbReference>
<protein>
    <submittedName>
        <fullName evidence="1">DNA-binding protein</fullName>
    </submittedName>
</protein>